<evidence type="ECO:0000256" key="5">
    <source>
        <dbReference type="SAM" id="SignalP"/>
    </source>
</evidence>
<keyword evidence="7" id="KW-1185">Reference proteome</keyword>
<dbReference type="Gene3D" id="1.20.120.1490">
    <property type="match status" value="1"/>
</dbReference>
<accession>A0ABV5HSL6</accession>
<gene>
    <name evidence="6" type="ORF">ACFFUV_16225</name>
</gene>
<dbReference type="EMBL" id="JBHMEP010000005">
    <property type="protein sequence ID" value="MFB9136521.1"/>
    <property type="molecule type" value="Genomic_DNA"/>
</dbReference>
<dbReference type="Proteomes" id="UP001589645">
    <property type="component" value="Unassembled WGS sequence"/>
</dbReference>
<reference evidence="6 7" key="1">
    <citation type="submission" date="2024-09" db="EMBL/GenBank/DDBJ databases">
        <authorList>
            <person name="Sun Q."/>
            <person name="Mori K."/>
        </authorList>
    </citation>
    <scope>NUCLEOTIDE SEQUENCE [LARGE SCALE GENOMIC DNA]</scope>
    <source>
        <strain evidence="6 7">CECT 8064</strain>
    </source>
</reference>
<evidence type="ECO:0000256" key="1">
    <source>
        <dbReference type="ARBA" id="ARBA00004418"/>
    </source>
</evidence>
<organism evidence="6 7">
    <name type="scientific">Vibrio olivae</name>
    <dbReference type="NCBI Taxonomy" id="1243002"/>
    <lineage>
        <taxon>Bacteria</taxon>
        <taxon>Pseudomonadati</taxon>
        <taxon>Pseudomonadota</taxon>
        <taxon>Gammaproteobacteria</taxon>
        <taxon>Vibrionales</taxon>
        <taxon>Vibrionaceae</taxon>
        <taxon>Vibrio</taxon>
    </lineage>
</organism>
<comment type="caution">
    <text evidence="6">The sequence shown here is derived from an EMBL/GenBank/DDBJ whole genome shotgun (WGS) entry which is preliminary data.</text>
</comment>
<proteinExistence type="inferred from homology"/>
<dbReference type="PANTHER" id="PTHR38102">
    <property type="entry name" value="PERIPLASMIC CHAPERONE SPY"/>
    <property type="match status" value="1"/>
</dbReference>
<feature type="chain" id="PRO_5045494371" evidence="5">
    <location>
        <begin position="26"/>
        <end position="179"/>
    </location>
</feature>
<keyword evidence="3 5" id="KW-0732">Signal</keyword>
<dbReference type="InterPro" id="IPR052211">
    <property type="entry name" value="Cpx_auxiliary_protein"/>
</dbReference>
<dbReference type="NCBIfam" id="NF009391">
    <property type="entry name" value="PRK12750.1"/>
    <property type="match status" value="1"/>
</dbReference>
<evidence type="ECO:0000256" key="2">
    <source>
        <dbReference type="ARBA" id="ARBA00008441"/>
    </source>
</evidence>
<dbReference type="Pfam" id="PF07813">
    <property type="entry name" value="LTXXQ"/>
    <property type="match status" value="1"/>
</dbReference>
<dbReference type="PANTHER" id="PTHR38102:SF1">
    <property type="entry name" value="PERIPLASMIC CHAPERONE SPY"/>
    <property type="match status" value="1"/>
</dbReference>
<sequence>MKATKKLVLMALIAPIALGSASVLAFGGGKGGHGPEHRGFDQQCRGGGERGVLKQLNLSDEQKAQLKQMREQSRQAMKEEMQGQFAERQAEMKAFHAKEQQLVLADNFDAQAANALALEMAEKQAQMRVKMMNHRHDMLSVLSDEQKQQYVTLVEAQQQECAQKMAEHRQKRQQKANND</sequence>
<evidence type="ECO:0000256" key="4">
    <source>
        <dbReference type="ARBA" id="ARBA00022764"/>
    </source>
</evidence>
<dbReference type="InterPro" id="IPR012899">
    <property type="entry name" value="LTXXQ"/>
</dbReference>
<evidence type="ECO:0000256" key="3">
    <source>
        <dbReference type="ARBA" id="ARBA00022729"/>
    </source>
</evidence>
<protein>
    <submittedName>
        <fullName evidence="6">CpxP family protein</fullName>
    </submittedName>
</protein>
<feature type="signal peptide" evidence="5">
    <location>
        <begin position="1"/>
        <end position="25"/>
    </location>
</feature>
<keyword evidence="4" id="KW-0574">Periplasm</keyword>
<evidence type="ECO:0000313" key="6">
    <source>
        <dbReference type="EMBL" id="MFB9136521.1"/>
    </source>
</evidence>
<comment type="subcellular location">
    <subcellularLocation>
        <location evidence="1">Periplasm</location>
    </subcellularLocation>
</comment>
<dbReference type="PIRSF" id="PIRSF034445">
    <property type="entry name" value="CpxP_Spy"/>
    <property type="match status" value="1"/>
</dbReference>
<name>A0ABV5HSL6_9VIBR</name>
<evidence type="ECO:0000313" key="7">
    <source>
        <dbReference type="Proteomes" id="UP001589645"/>
    </source>
</evidence>
<comment type="similarity">
    <text evidence="2">Belongs to the CpxP/Spy family.</text>
</comment>
<dbReference type="RefSeq" id="WP_390194657.1">
    <property type="nucleotide sequence ID" value="NZ_JBHMEP010000005.1"/>
</dbReference>